<evidence type="ECO:0000313" key="1">
    <source>
        <dbReference type="EMBL" id="JAE05012.1"/>
    </source>
</evidence>
<dbReference type="EMBL" id="GBRH01192884">
    <property type="protein sequence ID" value="JAE05012.1"/>
    <property type="molecule type" value="Transcribed_RNA"/>
</dbReference>
<name>A0A0A9EY58_ARUDO</name>
<proteinExistence type="predicted"/>
<accession>A0A0A9EY58</accession>
<reference evidence="1" key="2">
    <citation type="journal article" date="2015" name="Data Brief">
        <title>Shoot transcriptome of the giant reed, Arundo donax.</title>
        <authorList>
            <person name="Barrero R.A."/>
            <person name="Guerrero F.D."/>
            <person name="Moolhuijzen P."/>
            <person name="Goolsby J.A."/>
            <person name="Tidwell J."/>
            <person name="Bellgard S.E."/>
            <person name="Bellgard M.I."/>
        </authorList>
    </citation>
    <scope>NUCLEOTIDE SEQUENCE</scope>
    <source>
        <tissue evidence="1">Shoot tissue taken approximately 20 cm above the soil surface</tissue>
    </source>
</reference>
<reference evidence="1" key="1">
    <citation type="submission" date="2014-09" db="EMBL/GenBank/DDBJ databases">
        <authorList>
            <person name="Magalhaes I.L.F."/>
            <person name="Oliveira U."/>
            <person name="Santos F.R."/>
            <person name="Vidigal T.H.D.A."/>
            <person name="Brescovit A.D."/>
            <person name="Santos A.J."/>
        </authorList>
    </citation>
    <scope>NUCLEOTIDE SEQUENCE</scope>
    <source>
        <tissue evidence="1">Shoot tissue taken approximately 20 cm above the soil surface</tissue>
    </source>
</reference>
<protein>
    <submittedName>
        <fullName evidence="1">Uncharacterized protein</fullName>
    </submittedName>
</protein>
<organism evidence="1">
    <name type="scientific">Arundo donax</name>
    <name type="common">Giant reed</name>
    <name type="synonym">Donax arundinaceus</name>
    <dbReference type="NCBI Taxonomy" id="35708"/>
    <lineage>
        <taxon>Eukaryota</taxon>
        <taxon>Viridiplantae</taxon>
        <taxon>Streptophyta</taxon>
        <taxon>Embryophyta</taxon>
        <taxon>Tracheophyta</taxon>
        <taxon>Spermatophyta</taxon>
        <taxon>Magnoliopsida</taxon>
        <taxon>Liliopsida</taxon>
        <taxon>Poales</taxon>
        <taxon>Poaceae</taxon>
        <taxon>PACMAD clade</taxon>
        <taxon>Arundinoideae</taxon>
        <taxon>Arundineae</taxon>
        <taxon>Arundo</taxon>
    </lineage>
</organism>
<sequence length="48" mass="5263">MIIRYLGTLVRGLRANPYHQNTSSNKVAKSCSFNSAALRASRAQIALL</sequence>
<dbReference type="AlphaFoldDB" id="A0A0A9EY58"/>